<evidence type="ECO:0000256" key="1">
    <source>
        <dbReference type="ARBA" id="ARBA00009798"/>
    </source>
</evidence>
<dbReference type="PANTHER" id="PTHR30411:SF0">
    <property type="entry name" value="CYS-TRNA(PRO)_CYS-TRNA(CYS) DEACYLASE YBAK"/>
    <property type="match status" value="1"/>
</dbReference>
<accession>A0A853DSR4</accession>
<organism evidence="6 7">
    <name type="scientific">Leifsonia naganoensis</name>
    <dbReference type="NCBI Taxonomy" id="150025"/>
    <lineage>
        <taxon>Bacteria</taxon>
        <taxon>Bacillati</taxon>
        <taxon>Actinomycetota</taxon>
        <taxon>Actinomycetes</taxon>
        <taxon>Micrococcales</taxon>
        <taxon>Microbacteriaceae</taxon>
        <taxon>Leifsonia</taxon>
    </lineage>
</organism>
<comment type="similarity">
    <text evidence="1 4">Belongs to the prolyl-tRNA editing family. YbaK/EbsC subfamily.</text>
</comment>
<evidence type="ECO:0000259" key="5">
    <source>
        <dbReference type="Pfam" id="PF04073"/>
    </source>
</evidence>
<dbReference type="NCBIfam" id="TIGR00011">
    <property type="entry name" value="YbaK_EbsC"/>
    <property type="match status" value="1"/>
</dbReference>
<proteinExistence type="inferred from homology"/>
<gene>
    <name evidence="6" type="ORF">HNR14_003943</name>
</gene>
<dbReference type="PANTHER" id="PTHR30411">
    <property type="entry name" value="CYTOPLASMIC PROTEIN"/>
    <property type="match status" value="1"/>
</dbReference>
<keyword evidence="3 4" id="KW-0456">Lyase</keyword>
<name>A0A853DSR4_9MICO</name>
<dbReference type="Proteomes" id="UP000521075">
    <property type="component" value="Unassembled WGS sequence"/>
</dbReference>
<keyword evidence="2 4" id="KW-0648">Protein biosynthesis</keyword>
<dbReference type="GO" id="GO:0006412">
    <property type="term" value="P:translation"/>
    <property type="evidence" value="ECO:0007669"/>
    <property type="project" value="UniProtKB-KW"/>
</dbReference>
<dbReference type="GO" id="GO:0002161">
    <property type="term" value="F:aminoacyl-tRNA deacylase activity"/>
    <property type="evidence" value="ECO:0007669"/>
    <property type="project" value="InterPro"/>
</dbReference>
<evidence type="ECO:0000256" key="3">
    <source>
        <dbReference type="ARBA" id="ARBA00023239"/>
    </source>
</evidence>
<evidence type="ECO:0000313" key="7">
    <source>
        <dbReference type="Proteomes" id="UP000521075"/>
    </source>
</evidence>
<dbReference type="PIRSF" id="PIRSF006181">
    <property type="entry name" value="EbsC_YbaK"/>
    <property type="match status" value="1"/>
</dbReference>
<comment type="caution">
    <text evidence="6">The sequence shown here is derived from an EMBL/GenBank/DDBJ whole genome shotgun (WGS) entry which is preliminary data.</text>
</comment>
<evidence type="ECO:0000313" key="6">
    <source>
        <dbReference type="EMBL" id="NYK12062.1"/>
    </source>
</evidence>
<evidence type="ECO:0000256" key="2">
    <source>
        <dbReference type="ARBA" id="ARBA00022917"/>
    </source>
</evidence>
<feature type="domain" description="YbaK/aminoacyl-tRNA synthetase-associated" evidence="5">
    <location>
        <begin position="39"/>
        <end position="151"/>
    </location>
</feature>
<dbReference type="InterPro" id="IPR004369">
    <property type="entry name" value="Prolyl-tRNA_editing_YbaK/EbsC"/>
</dbReference>
<dbReference type="EMBL" id="JACCHJ010000001">
    <property type="protein sequence ID" value="NYK12062.1"/>
    <property type="molecule type" value="Genomic_DNA"/>
</dbReference>
<dbReference type="InterPro" id="IPR036754">
    <property type="entry name" value="YbaK/aa-tRNA-synt-asso_dom_sf"/>
</dbReference>
<dbReference type="CDD" id="cd00002">
    <property type="entry name" value="YbaK_deacylase"/>
    <property type="match status" value="1"/>
</dbReference>
<protein>
    <recommendedName>
        <fullName evidence="4">Cys-tRNA(Pro)/Cys-tRNA(Cys) deacylase</fullName>
        <ecNumber evidence="4">4.2.-.-</ecNumber>
    </recommendedName>
</protein>
<keyword evidence="6" id="KW-0378">Hydrolase</keyword>
<dbReference type="RefSeq" id="WP_179702329.1">
    <property type="nucleotide sequence ID" value="NZ_BAAAHA010000002.1"/>
</dbReference>
<dbReference type="EC" id="4.2.-.-" evidence="4"/>
<sequence>MAKPKASAGTPATVALTAAGLPFSLHPYEHDPAAASYGLEAAEALGVEPDRVFKTLLADTELGLVVGVVPVTGLLDLKALAAAVGAKRAGMADPAVAERRTGYVVGGISPIGQKTRHVTVVDETAQLFETVFVSGGKRGLDIELAPDDLLRATEGTYAAIAKETA</sequence>
<dbReference type="Gene3D" id="3.90.960.10">
    <property type="entry name" value="YbaK/aminoacyl-tRNA synthetase-associated domain"/>
    <property type="match status" value="1"/>
</dbReference>
<reference evidence="6 7" key="1">
    <citation type="submission" date="2020-07" db="EMBL/GenBank/DDBJ databases">
        <title>Sequencing the genomes of 1000 actinobacteria strains.</title>
        <authorList>
            <person name="Klenk H.-P."/>
        </authorList>
    </citation>
    <scope>NUCLEOTIDE SEQUENCE [LARGE SCALE GENOMIC DNA]</scope>
    <source>
        <strain evidence="6 7">DSM 15166</strain>
    </source>
</reference>
<dbReference type="GO" id="GO:0016829">
    <property type="term" value="F:lyase activity"/>
    <property type="evidence" value="ECO:0007669"/>
    <property type="project" value="UniProtKB-KW"/>
</dbReference>
<keyword evidence="7" id="KW-1185">Reference proteome</keyword>
<dbReference type="Pfam" id="PF04073">
    <property type="entry name" value="tRNA_edit"/>
    <property type="match status" value="1"/>
</dbReference>
<dbReference type="AlphaFoldDB" id="A0A853DSR4"/>
<dbReference type="SUPFAM" id="SSF55826">
    <property type="entry name" value="YbaK/ProRS associated domain"/>
    <property type="match status" value="1"/>
</dbReference>
<evidence type="ECO:0000256" key="4">
    <source>
        <dbReference type="PIRNR" id="PIRNR006181"/>
    </source>
</evidence>
<dbReference type="InterPro" id="IPR007214">
    <property type="entry name" value="YbaK/aa-tRNA-synth-assoc-dom"/>
</dbReference>